<feature type="transmembrane region" description="Helical" evidence="7">
    <location>
        <begin position="12"/>
        <end position="36"/>
    </location>
</feature>
<feature type="domain" description="Major facilitator superfamily (MFS) profile" evidence="8">
    <location>
        <begin position="14"/>
        <end position="459"/>
    </location>
</feature>
<evidence type="ECO:0000256" key="6">
    <source>
        <dbReference type="ARBA" id="ARBA00023136"/>
    </source>
</evidence>
<dbReference type="PANTHER" id="PTHR42718:SF46">
    <property type="entry name" value="BLR6921 PROTEIN"/>
    <property type="match status" value="1"/>
</dbReference>
<gene>
    <name evidence="9" type="ORF">KDB89_03330</name>
</gene>
<sequence>MSDAPTLTRAQWLTAIALIVGGLAPIFDSTIVNVALKSLAADLGVQIATIQWVSTAYLLSLAISIPVVAWAELRFGSRRVWIAALLVFLVGSVACSLAWDAGSLIAFRVVQGFGAGLMMPLMQSVLMRQAGGRNIGTLMGIVSLPIALGPILGPVIGGGILAVASWRWLFLVNVPLCLVGVVLALRWVPGEALGARRPFDWLGFLLVSPGLAAVLLALSNSHDDGGFARPDVGWPLAVGALLLAAFTWHALRRGDTALVRLGLLRARELKVATVAMVFTGAALFGAVFLLPLFWQTVRGTDALGAGLMMIPQGIGTLVVRTQAGRLTDRIGPRWIAVTGFAVAALATAPFAFADASTSPVWLGIVLFLRGCGLGTVFIPIMAAAYTGLPGGDVADASIITRIAQQLGGALGTALLAVLLQASLNGGGTPVDAFHVAFWWATGFAAVSMLVALLLPVISRAERG</sequence>
<evidence type="ECO:0000256" key="5">
    <source>
        <dbReference type="ARBA" id="ARBA00022989"/>
    </source>
</evidence>
<evidence type="ECO:0000313" key="9">
    <source>
        <dbReference type="EMBL" id="QXT63521.1"/>
    </source>
</evidence>
<comment type="subcellular location">
    <subcellularLocation>
        <location evidence="1">Cell membrane</location>
        <topology evidence="1">Multi-pass membrane protein</topology>
    </subcellularLocation>
</comment>
<accession>A0ABX8SJJ3</accession>
<keyword evidence="6 7" id="KW-0472">Membrane</keyword>
<proteinExistence type="predicted"/>
<feature type="transmembrane region" description="Helical" evidence="7">
    <location>
        <begin position="359"/>
        <end position="385"/>
    </location>
</feature>
<keyword evidence="10" id="KW-1185">Reference proteome</keyword>
<keyword evidence="3" id="KW-1003">Cell membrane</keyword>
<evidence type="ECO:0000256" key="1">
    <source>
        <dbReference type="ARBA" id="ARBA00004651"/>
    </source>
</evidence>
<dbReference type="CDD" id="cd17503">
    <property type="entry name" value="MFS_LmrB_MDR_like"/>
    <property type="match status" value="1"/>
</dbReference>
<feature type="transmembrane region" description="Helical" evidence="7">
    <location>
        <begin position="80"/>
        <end position="99"/>
    </location>
</feature>
<dbReference type="PROSITE" id="PS50850">
    <property type="entry name" value="MFS"/>
    <property type="match status" value="1"/>
</dbReference>
<feature type="transmembrane region" description="Helical" evidence="7">
    <location>
        <begin position="56"/>
        <end position="73"/>
    </location>
</feature>
<feature type="transmembrane region" description="Helical" evidence="7">
    <location>
        <begin position="300"/>
        <end position="319"/>
    </location>
</feature>
<dbReference type="RefSeq" id="WP_219083450.1">
    <property type="nucleotide sequence ID" value="NZ_CP079216.1"/>
</dbReference>
<dbReference type="EMBL" id="CP079216">
    <property type="protein sequence ID" value="QXT63521.1"/>
    <property type="molecule type" value="Genomic_DNA"/>
</dbReference>
<feature type="transmembrane region" description="Helical" evidence="7">
    <location>
        <begin position="406"/>
        <end position="423"/>
    </location>
</feature>
<feature type="transmembrane region" description="Helical" evidence="7">
    <location>
        <begin position="435"/>
        <end position="457"/>
    </location>
</feature>
<evidence type="ECO:0000313" key="10">
    <source>
        <dbReference type="Proteomes" id="UP000824504"/>
    </source>
</evidence>
<feature type="transmembrane region" description="Helical" evidence="7">
    <location>
        <begin position="331"/>
        <end position="353"/>
    </location>
</feature>
<dbReference type="PANTHER" id="PTHR42718">
    <property type="entry name" value="MAJOR FACILITATOR SUPERFAMILY MULTIDRUG TRANSPORTER MFSC"/>
    <property type="match status" value="1"/>
</dbReference>
<evidence type="ECO:0000256" key="7">
    <source>
        <dbReference type="SAM" id="Phobius"/>
    </source>
</evidence>
<dbReference type="Pfam" id="PF07690">
    <property type="entry name" value="MFS_1"/>
    <property type="match status" value="1"/>
</dbReference>
<evidence type="ECO:0000259" key="8">
    <source>
        <dbReference type="PROSITE" id="PS50850"/>
    </source>
</evidence>
<keyword evidence="4 7" id="KW-0812">Transmembrane</keyword>
<dbReference type="InterPro" id="IPR004638">
    <property type="entry name" value="EmrB-like"/>
</dbReference>
<evidence type="ECO:0000256" key="2">
    <source>
        <dbReference type="ARBA" id="ARBA00022448"/>
    </source>
</evidence>
<keyword evidence="5 7" id="KW-1133">Transmembrane helix</keyword>
<name>A0ABX8SJJ3_9ACTN</name>
<dbReference type="InterPro" id="IPR020846">
    <property type="entry name" value="MFS_dom"/>
</dbReference>
<dbReference type="NCBIfam" id="TIGR00711">
    <property type="entry name" value="efflux_EmrB"/>
    <property type="match status" value="1"/>
</dbReference>
<feature type="transmembrane region" description="Helical" evidence="7">
    <location>
        <begin position="271"/>
        <end position="294"/>
    </location>
</feature>
<feature type="transmembrane region" description="Helical" evidence="7">
    <location>
        <begin position="201"/>
        <end position="220"/>
    </location>
</feature>
<feature type="transmembrane region" description="Helical" evidence="7">
    <location>
        <begin position="168"/>
        <end position="189"/>
    </location>
</feature>
<feature type="transmembrane region" description="Helical" evidence="7">
    <location>
        <begin position="138"/>
        <end position="162"/>
    </location>
</feature>
<dbReference type="Proteomes" id="UP000824504">
    <property type="component" value="Chromosome"/>
</dbReference>
<protein>
    <submittedName>
        <fullName evidence="9">Multidrug efflux MFS transporter</fullName>
    </submittedName>
</protein>
<feature type="transmembrane region" description="Helical" evidence="7">
    <location>
        <begin position="232"/>
        <end position="251"/>
    </location>
</feature>
<feature type="transmembrane region" description="Helical" evidence="7">
    <location>
        <begin position="105"/>
        <end position="126"/>
    </location>
</feature>
<reference evidence="9 10" key="1">
    <citation type="submission" date="2021-07" db="EMBL/GenBank/DDBJ databases">
        <title>complete genome sequencing of Tessaracoccus sp.J1M15.</title>
        <authorList>
            <person name="Bae J.-W."/>
            <person name="Kim D.-y."/>
        </authorList>
    </citation>
    <scope>NUCLEOTIDE SEQUENCE [LARGE SCALE GENOMIC DNA]</scope>
    <source>
        <strain evidence="9 10">J1M15</strain>
    </source>
</reference>
<keyword evidence="2" id="KW-0813">Transport</keyword>
<dbReference type="InterPro" id="IPR011701">
    <property type="entry name" value="MFS"/>
</dbReference>
<evidence type="ECO:0000256" key="4">
    <source>
        <dbReference type="ARBA" id="ARBA00022692"/>
    </source>
</evidence>
<evidence type="ECO:0000256" key="3">
    <source>
        <dbReference type="ARBA" id="ARBA00022475"/>
    </source>
</evidence>
<organism evidence="9 10">
    <name type="scientific">Tessaracoccus palaemonis</name>
    <dbReference type="NCBI Taxonomy" id="2829499"/>
    <lineage>
        <taxon>Bacteria</taxon>
        <taxon>Bacillati</taxon>
        <taxon>Actinomycetota</taxon>
        <taxon>Actinomycetes</taxon>
        <taxon>Propionibacteriales</taxon>
        <taxon>Propionibacteriaceae</taxon>
        <taxon>Tessaracoccus</taxon>
    </lineage>
</organism>